<keyword evidence="3" id="KW-1185">Reference proteome</keyword>
<feature type="region of interest" description="Disordered" evidence="1">
    <location>
        <begin position="25"/>
        <end position="44"/>
    </location>
</feature>
<evidence type="ECO:0000313" key="3">
    <source>
        <dbReference type="Proteomes" id="UP000294830"/>
    </source>
</evidence>
<dbReference type="Proteomes" id="UP000294830">
    <property type="component" value="Unassembled WGS sequence"/>
</dbReference>
<protein>
    <recommendedName>
        <fullName evidence="4">Glycoside hydrolase</fullName>
    </recommendedName>
</protein>
<dbReference type="RefSeq" id="WP_131840521.1">
    <property type="nucleotide sequence ID" value="NZ_SLWB01000021.1"/>
</dbReference>
<name>A0A4R2E8H6_9BACT</name>
<comment type="caution">
    <text evidence="2">The sequence shown here is derived from an EMBL/GenBank/DDBJ whole genome shotgun (WGS) entry which is preliminary data.</text>
</comment>
<reference evidence="2 3" key="1">
    <citation type="submission" date="2019-03" db="EMBL/GenBank/DDBJ databases">
        <title>Genomic Encyclopedia of Archaeal and Bacterial Type Strains, Phase II (KMG-II): from individual species to whole genera.</title>
        <authorList>
            <person name="Goeker M."/>
        </authorList>
    </citation>
    <scope>NUCLEOTIDE SEQUENCE [LARGE SCALE GENOMIC DNA]</scope>
    <source>
        <strain evidence="2 3">RL-C</strain>
    </source>
</reference>
<gene>
    <name evidence="2" type="ORF">CLV25_12113</name>
</gene>
<evidence type="ECO:0000256" key="1">
    <source>
        <dbReference type="SAM" id="MobiDB-lite"/>
    </source>
</evidence>
<evidence type="ECO:0008006" key="4">
    <source>
        <dbReference type="Google" id="ProtNLM"/>
    </source>
</evidence>
<feature type="compositionally biased region" description="Low complexity" evidence="1">
    <location>
        <begin position="28"/>
        <end position="44"/>
    </location>
</feature>
<dbReference type="OrthoDB" id="5694214at2"/>
<dbReference type="EMBL" id="SLWB01000021">
    <property type="protein sequence ID" value="TCN62054.1"/>
    <property type="molecule type" value="Genomic_DNA"/>
</dbReference>
<evidence type="ECO:0000313" key="2">
    <source>
        <dbReference type="EMBL" id="TCN62054.1"/>
    </source>
</evidence>
<proteinExistence type="predicted"/>
<dbReference type="AlphaFoldDB" id="A0A4R2E8H6"/>
<accession>A0A4R2E8H6</accession>
<organism evidence="2 3">
    <name type="scientific">Acetobacteroides hydrogenigenes</name>
    <dbReference type="NCBI Taxonomy" id="979970"/>
    <lineage>
        <taxon>Bacteria</taxon>
        <taxon>Pseudomonadati</taxon>
        <taxon>Bacteroidota</taxon>
        <taxon>Bacteroidia</taxon>
        <taxon>Bacteroidales</taxon>
        <taxon>Rikenellaceae</taxon>
        <taxon>Acetobacteroides</taxon>
    </lineage>
</organism>
<sequence length="323" mass="36050">MRNIQVVALGILLLWGCDKEQLAGAPEGNSTGSNSASSGSINGNESTAGIDAGTGISVWHWGSESNAYGINNVVADPAKTNSMVEQYKKYNVRRLYGGYAKMPGYLKSTIASWNKRMKKEGITSIYLIGDAQWIYPENRAAMLKEITDYYISFNKSVDDSSKMQGLHVDIEPHQLDEWSTATAQRKRELLMLLKDTYRDIKNHLLSNDIKENQLTADIPVWFDSITAIGWTSETDRNAWFTDAGRYVNGFTLMAYEVKSVDTIVDRTSWERTNFPGKIEVGLNIGDLGTIWSSKTEFLNALSSIQTQTKQAVALHSFAEFLKV</sequence>